<feature type="active site" description="Nucleophile" evidence="4">
    <location>
        <position position="50"/>
    </location>
</feature>
<feature type="short sequence motif" description="GXSXG" evidence="4">
    <location>
        <begin position="48"/>
        <end position="52"/>
    </location>
</feature>
<dbReference type="PROSITE" id="PS51635">
    <property type="entry name" value="PNPLA"/>
    <property type="match status" value="1"/>
</dbReference>
<reference evidence="6 7" key="1">
    <citation type="submission" date="2018-06" db="EMBL/GenBank/DDBJ databases">
        <authorList>
            <consortium name="Pathogen Informatics"/>
            <person name="Doyle S."/>
        </authorList>
    </citation>
    <scope>NUCLEOTIDE SEQUENCE [LARGE SCALE GENOMIC DNA]</scope>
    <source>
        <strain evidence="6 7">NCTC11087</strain>
    </source>
</reference>
<dbReference type="AlphaFoldDB" id="A0A380LRQ6"/>
<dbReference type="InterPro" id="IPR037483">
    <property type="entry name" value="YjjU-like"/>
</dbReference>
<dbReference type="PANTHER" id="PTHR14226">
    <property type="entry name" value="NEUROPATHY TARGET ESTERASE/SWISS CHEESE D.MELANOGASTER"/>
    <property type="match status" value="1"/>
</dbReference>
<keyword evidence="7" id="KW-1185">Reference proteome</keyword>
<accession>A0A380LRQ6</accession>
<keyword evidence="3 4" id="KW-0443">Lipid metabolism</keyword>
<dbReference type="CDD" id="cd07208">
    <property type="entry name" value="Pat_hypo_Ecoli_yjju_like"/>
    <property type="match status" value="1"/>
</dbReference>
<evidence type="ECO:0000259" key="5">
    <source>
        <dbReference type="PROSITE" id="PS51635"/>
    </source>
</evidence>
<evidence type="ECO:0000256" key="2">
    <source>
        <dbReference type="ARBA" id="ARBA00022963"/>
    </source>
</evidence>
<dbReference type="Pfam" id="PF01734">
    <property type="entry name" value="Patatin"/>
    <property type="match status" value="1"/>
</dbReference>
<name>A0A380LRQ6_9FIRM</name>
<dbReference type="InterPro" id="IPR050301">
    <property type="entry name" value="NTE"/>
</dbReference>
<dbReference type="Pfam" id="PF19890">
    <property type="entry name" value="DUF6363"/>
    <property type="match status" value="1"/>
</dbReference>
<dbReference type="EMBL" id="UHFX01000003">
    <property type="protein sequence ID" value="SUO04556.1"/>
    <property type="molecule type" value="Genomic_DNA"/>
</dbReference>
<dbReference type="PANTHER" id="PTHR14226:SF25">
    <property type="entry name" value="PHOSPHOESTERASE"/>
    <property type="match status" value="1"/>
</dbReference>
<protein>
    <submittedName>
        <fullName evidence="6">Predicted esterase of the alpha-beta hydrolase superfamily</fullName>
    </submittedName>
</protein>
<organism evidence="6 7">
    <name type="scientific">Faecalicoccus pleomorphus</name>
    <dbReference type="NCBI Taxonomy" id="1323"/>
    <lineage>
        <taxon>Bacteria</taxon>
        <taxon>Bacillati</taxon>
        <taxon>Bacillota</taxon>
        <taxon>Erysipelotrichia</taxon>
        <taxon>Erysipelotrichales</taxon>
        <taxon>Erysipelotrichaceae</taxon>
        <taxon>Faecalicoccus</taxon>
    </lineage>
</organism>
<feature type="domain" description="PNPLA" evidence="5">
    <location>
        <begin position="17"/>
        <end position="186"/>
    </location>
</feature>
<evidence type="ECO:0000313" key="7">
    <source>
        <dbReference type="Proteomes" id="UP000255523"/>
    </source>
</evidence>
<evidence type="ECO:0000313" key="6">
    <source>
        <dbReference type="EMBL" id="SUO04556.1"/>
    </source>
</evidence>
<keyword evidence="1 4" id="KW-0378">Hydrolase</keyword>
<gene>
    <name evidence="6" type="ORF">NCTC11087_01477</name>
</gene>
<dbReference type="InterPro" id="IPR045943">
    <property type="entry name" value="DUF6363"/>
</dbReference>
<evidence type="ECO:0000256" key="4">
    <source>
        <dbReference type="PROSITE-ProRule" id="PRU01161"/>
    </source>
</evidence>
<dbReference type="Proteomes" id="UP000255523">
    <property type="component" value="Unassembled WGS sequence"/>
</dbReference>
<dbReference type="GO" id="GO:0016042">
    <property type="term" value="P:lipid catabolic process"/>
    <property type="evidence" value="ECO:0007669"/>
    <property type="project" value="UniProtKB-UniRule"/>
</dbReference>
<dbReference type="SUPFAM" id="SSF52151">
    <property type="entry name" value="FabD/lysophospholipase-like"/>
    <property type="match status" value="1"/>
</dbReference>
<evidence type="ECO:0000256" key="3">
    <source>
        <dbReference type="ARBA" id="ARBA00023098"/>
    </source>
</evidence>
<dbReference type="GO" id="GO:0016787">
    <property type="term" value="F:hydrolase activity"/>
    <property type="evidence" value="ECO:0007669"/>
    <property type="project" value="UniProtKB-UniRule"/>
</dbReference>
<evidence type="ECO:0000256" key="1">
    <source>
        <dbReference type="ARBA" id="ARBA00022801"/>
    </source>
</evidence>
<dbReference type="InterPro" id="IPR016035">
    <property type="entry name" value="Acyl_Trfase/lysoPLipase"/>
</dbReference>
<comment type="caution">
    <text evidence="4">Lacks conserved residue(s) required for the propagation of feature annotation.</text>
</comment>
<proteinExistence type="predicted"/>
<keyword evidence="2 4" id="KW-0442">Lipid degradation</keyword>
<sequence length="299" mass="34196">MCLSVFLFIIENMKWGIIDVGGGMRDIFGTGVLDACLEKQIQFDYAIGVSAGSANLASFLSCQKGRNKRFYTQYAKRKEYMSLSNWIHKKNYLDLDYIYGTLANSNGEDPMDYETFAKDPTEFEVVCTDASTGKPVYFSKEDMPLDQYDILKASSCMPIVCQPYPIYDALYFDGGISDPIPVGRALQKGCDKVVVILTRPKEEKRNPKKDNLTSKILRKTYRNSGNSLSQRAYVYNESLERIQEMEKENKVCILAPDTIGNMKTLTMDENCLEDLYQQGQKQIQKLMEFMQRKTFHIVT</sequence>
<feature type="short sequence motif" description="DGA/G" evidence="4">
    <location>
        <begin position="173"/>
        <end position="175"/>
    </location>
</feature>
<dbReference type="InterPro" id="IPR002641">
    <property type="entry name" value="PNPLA_dom"/>
</dbReference>
<dbReference type="Gene3D" id="3.40.1090.10">
    <property type="entry name" value="Cytosolic phospholipase A2 catalytic domain"/>
    <property type="match status" value="1"/>
</dbReference>
<feature type="active site" description="Proton acceptor" evidence="4">
    <location>
        <position position="173"/>
    </location>
</feature>